<proteinExistence type="predicted"/>
<dbReference type="InterPro" id="IPR043129">
    <property type="entry name" value="ATPase_NBD"/>
</dbReference>
<dbReference type="Gene3D" id="3.30.420.40">
    <property type="match status" value="1"/>
</dbReference>
<protein>
    <submittedName>
        <fullName evidence="2">ParM/StbA family protein</fullName>
    </submittedName>
</protein>
<sequence>MVNQVVGLDIGRRYVKAYDGRQMISFSSYVGEGRDRKLMTDYGSDSFDVIFKNQRSFVGGLAYHESEYFRAMMTDDKAHEDTLLLALTALCKVGISVCTVVTGLPVKNHTERNKQAIRELLQGRHTIEMVGGGTRHIHITRVEVAAEGGGAFFAAPRDGLVRTLDGGSKTFNAVTMYNRMFNDRDSWTLVGPDGNSFGFETNKDLDEVQLIKRVVGDLSKRWGSDDLVFTTGGKADRLAELIRPYFKNAQPNSVHGMFDNAIGFYNAGRAI</sequence>
<reference evidence="3" key="1">
    <citation type="journal article" date="2019" name="Int. J. Syst. Evol. Microbiol.">
        <title>The Global Catalogue of Microorganisms (GCM) 10K type strain sequencing project: providing services to taxonomists for standard genome sequencing and annotation.</title>
        <authorList>
            <consortium name="The Broad Institute Genomics Platform"/>
            <consortium name="The Broad Institute Genome Sequencing Center for Infectious Disease"/>
            <person name="Wu L."/>
            <person name="Ma J."/>
        </authorList>
    </citation>
    <scope>NUCLEOTIDE SEQUENCE [LARGE SCALE GENOMIC DNA]</scope>
    <source>
        <strain evidence="3">KCTC 33849</strain>
    </source>
</reference>
<dbReference type="Pfam" id="PF17989">
    <property type="entry name" value="ALP_N"/>
    <property type="match status" value="1"/>
</dbReference>
<dbReference type="Proteomes" id="UP001597540">
    <property type="component" value="Unassembled WGS sequence"/>
</dbReference>
<dbReference type="InterPro" id="IPR040607">
    <property type="entry name" value="ALP_N"/>
</dbReference>
<dbReference type="RefSeq" id="WP_379265348.1">
    <property type="nucleotide sequence ID" value="NZ_JBHUMJ010000018.1"/>
</dbReference>
<evidence type="ECO:0000313" key="3">
    <source>
        <dbReference type="Proteomes" id="UP001597540"/>
    </source>
</evidence>
<organism evidence="2 3">
    <name type="scientific">Paenibacillus shunpengii</name>
    <dbReference type="NCBI Taxonomy" id="2054424"/>
    <lineage>
        <taxon>Bacteria</taxon>
        <taxon>Bacillati</taxon>
        <taxon>Bacillota</taxon>
        <taxon>Bacilli</taxon>
        <taxon>Bacillales</taxon>
        <taxon>Paenibacillaceae</taxon>
        <taxon>Paenibacillus</taxon>
    </lineage>
</organism>
<dbReference type="SUPFAM" id="SSF53067">
    <property type="entry name" value="Actin-like ATPase domain"/>
    <property type="match status" value="1"/>
</dbReference>
<evidence type="ECO:0000313" key="2">
    <source>
        <dbReference type="EMBL" id="MFD2703800.1"/>
    </source>
</evidence>
<gene>
    <name evidence="2" type="ORF">ACFSVM_25555</name>
</gene>
<keyword evidence="3" id="KW-1185">Reference proteome</keyword>
<name>A0ABW5SWH7_9BACL</name>
<comment type="caution">
    <text evidence="2">The sequence shown here is derived from an EMBL/GenBank/DDBJ whole genome shotgun (WGS) entry which is preliminary data.</text>
</comment>
<feature type="domain" description="Actin-like protein N-terminal" evidence="1">
    <location>
        <begin position="7"/>
        <end position="150"/>
    </location>
</feature>
<dbReference type="CDD" id="cd10227">
    <property type="entry name" value="ASKHA_NBD_ParM-like"/>
    <property type="match status" value="1"/>
</dbReference>
<dbReference type="EMBL" id="JBHUMJ010000018">
    <property type="protein sequence ID" value="MFD2703800.1"/>
    <property type="molecule type" value="Genomic_DNA"/>
</dbReference>
<evidence type="ECO:0000259" key="1">
    <source>
        <dbReference type="Pfam" id="PF17989"/>
    </source>
</evidence>
<accession>A0ABW5SWH7</accession>